<reference evidence="1 2" key="1">
    <citation type="submission" date="2017-04" db="EMBL/GenBank/DDBJ databases">
        <title>Monoglobus pectinilyticus 14 draft genome.</title>
        <authorList>
            <person name="Kim C."/>
            <person name="Rosendale D.I."/>
            <person name="Kelly W.J."/>
            <person name="Tannock G.W."/>
            <person name="Patchett M.L."/>
            <person name="Jordens J.Z."/>
        </authorList>
    </citation>
    <scope>NUCLEOTIDE SEQUENCE [LARGE SCALE GENOMIC DNA]</scope>
    <source>
        <strain evidence="1 2">14</strain>
    </source>
</reference>
<gene>
    <name evidence="1" type="ORF">B9O19_00236</name>
</gene>
<dbReference type="GeneID" id="98061665"/>
<evidence type="ECO:0000313" key="2">
    <source>
        <dbReference type="Proteomes" id="UP000235589"/>
    </source>
</evidence>
<evidence type="ECO:0000313" key="1">
    <source>
        <dbReference type="EMBL" id="AUO18420.1"/>
    </source>
</evidence>
<dbReference type="Proteomes" id="UP000235589">
    <property type="component" value="Chromosome"/>
</dbReference>
<name>A0A2K9NZH3_9FIRM</name>
<accession>A0A2K9NZH3</accession>
<sequence>MDKKLLEYISEKSQELINSSTCSNGAKSAAESWLKAVGTENEASETKNYFAELESDIMPIDSLINFAESDNGVNCFGADAAKSIAKHAREIKSSGAKYCDCPACAAAEAILKKKNDILK</sequence>
<dbReference type="KEGG" id="mpec:B9O19_00236"/>
<protein>
    <recommendedName>
        <fullName evidence="3">Molecular chaperone Hsp90</fullName>
    </recommendedName>
</protein>
<dbReference type="RefSeq" id="WP_102364721.1">
    <property type="nucleotide sequence ID" value="NZ_CP020991.1"/>
</dbReference>
<evidence type="ECO:0008006" key="3">
    <source>
        <dbReference type="Google" id="ProtNLM"/>
    </source>
</evidence>
<proteinExistence type="predicted"/>
<organism evidence="1 2">
    <name type="scientific">Monoglobus pectinilyticus</name>
    <dbReference type="NCBI Taxonomy" id="1981510"/>
    <lineage>
        <taxon>Bacteria</taxon>
        <taxon>Bacillati</taxon>
        <taxon>Bacillota</taxon>
        <taxon>Clostridia</taxon>
        <taxon>Monoglobales</taxon>
        <taxon>Monoglobaceae</taxon>
        <taxon>Monoglobus</taxon>
    </lineage>
</organism>
<dbReference type="OrthoDB" id="1654682at2"/>
<keyword evidence="2" id="KW-1185">Reference proteome</keyword>
<dbReference type="EMBL" id="CP020991">
    <property type="protein sequence ID" value="AUO18420.1"/>
    <property type="molecule type" value="Genomic_DNA"/>
</dbReference>
<dbReference type="AlphaFoldDB" id="A0A2K9NZH3"/>